<feature type="transmembrane region" description="Helical" evidence="1">
    <location>
        <begin position="36"/>
        <end position="69"/>
    </location>
</feature>
<gene>
    <name evidence="2" type="ORF">AOZ06_38955</name>
</gene>
<organism evidence="2 3">
    <name type="scientific">Kibdelosporangium phytohabitans</name>
    <dbReference type="NCBI Taxonomy" id="860235"/>
    <lineage>
        <taxon>Bacteria</taxon>
        <taxon>Bacillati</taxon>
        <taxon>Actinomycetota</taxon>
        <taxon>Actinomycetes</taxon>
        <taxon>Pseudonocardiales</taxon>
        <taxon>Pseudonocardiaceae</taxon>
        <taxon>Kibdelosporangium</taxon>
    </lineage>
</organism>
<keyword evidence="1" id="KW-1133">Transmembrane helix</keyword>
<dbReference type="Proteomes" id="UP000063699">
    <property type="component" value="Chromosome"/>
</dbReference>
<sequence length="82" mass="8574">MTPANLVHHGRQSRRTTWLCLAERVLGGWPTTLRAALLLLVVLVGVGTVLLAVVGVPGTACATGLGLLLQAALRRTARPQVA</sequence>
<accession>A0A0N9IC02</accession>
<keyword evidence="3" id="KW-1185">Reference proteome</keyword>
<dbReference type="KEGG" id="kphy:AOZ06_38955"/>
<keyword evidence="1" id="KW-0812">Transmembrane</keyword>
<name>A0A0N9IC02_9PSEU</name>
<reference evidence="2 3" key="1">
    <citation type="submission" date="2015-07" db="EMBL/GenBank/DDBJ databases">
        <title>Genome sequencing of Kibdelosporangium phytohabitans.</title>
        <authorList>
            <person name="Qin S."/>
            <person name="Xing K."/>
        </authorList>
    </citation>
    <scope>NUCLEOTIDE SEQUENCE [LARGE SCALE GENOMIC DNA]</scope>
    <source>
        <strain evidence="2 3">KLBMP1111</strain>
    </source>
</reference>
<keyword evidence="1" id="KW-0472">Membrane</keyword>
<evidence type="ECO:0000313" key="2">
    <source>
        <dbReference type="EMBL" id="ALG12059.1"/>
    </source>
</evidence>
<dbReference type="AlphaFoldDB" id="A0A0N9IC02"/>
<evidence type="ECO:0000313" key="3">
    <source>
        <dbReference type="Proteomes" id="UP000063699"/>
    </source>
</evidence>
<proteinExistence type="predicted"/>
<dbReference type="EMBL" id="CP012752">
    <property type="protein sequence ID" value="ALG12059.1"/>
    <property type="molecule type" value="Genomic_DNA"/>
</dbReference>
<evidence type="ECO:0000256" key="1">
    <source>
        <dbReference type="SAM" id="Phobius"/>
    </source>
</evidence>
<dbReference type="RefSeq" id="WP_054293955.1">
    <property type="nucleotide sequence ID" value="NZ_CP012752.1"/>
</dbReference>
<protein>
    <submittedName>
        <fullName evidence="2">Uncharacterized protein</fullName>
    </submittedName>
</protein>